<dbReference type="Gene3D" id="3.10.450.50">
    <property type="match status" value="1"/>
</dbReference>
<name>A0A919SJV0_9ACTN</name>
<reference evidence="2" key="1">
    <citation type="submission" date="2021-03" db="EMBL/GenBank/DDBJ databases">
        <title>Whole genome shotgun sequence of Actinoplanes auranticolor NBRC 12245.</title>
        <authorList>
            <person name="Komaki H."/>
            <person name="Tamura T."/>
        </authorList>
    </citation>
    <scope>NUCLEOTIDE SEQUENCE</scope>
    <source>
        <strain evidence="2">NBRC 12245</strain>
    </source>
</reference>
<dbReference type="RefSeq" id="WP_212991469.1">
    <property type="nucleotide sequence ID" value="NZ_BAABEA010000054.1"/>
</dbReference>
<sequence>MALTADDRFAITDLINQHGHLIDRGDFAGLAAVFTEDAPYDVTALGGGVLAGPAAIHEAALALGDGNPVAHHVTNIVLHEVTDGTVHATSKGLGIMADGSAGSVTYDDTVERTAAGWRISHRVVRPRRRPLHP</sequence>
<comment type="caution">
    <text evidence="2">The sequence shown here is derived from an EMBL/GenBank/DDBJ whole genome shotgun (WGS) entry which is preliminary data.</text>
</comment>
<keyword evidence="3" id="KW-1185">Reference proteome</keyword>
<dbReference type="InterPro" id="IPR032710">
    <property type="entry name" value="NTF2-like_dom_sf"/>
</dbReference>
<dbReference type="InterPro" id="IPR037401">
    <property type="entry name" value="SnoaL-like"/>
</dbReference>
<proteinExistence type="predicted"/>
<dbReference type="AlphaFoldDB" id="A0A919SJV0"/>
<evidence type="ECO:0000313" key="3">
    <source>
        <dbReference type="Proteomes" id="UP000681340"/>
    </source>
</evidence>
<dbReference type="Proteomes" id="UP000681340">
    <property type="component" value="Unassembled WGS sequence"/>
</dbReference>
<dbReference type="SUPFAM" id="SSF54427">
    <property type="entry name" value="NTF2-like"/>
    <property type="match status" value="1"/>
</dbReference>
<evidence type="ECO:0000259" key="1">
    <source>
        <dbReference type="Pfam" id="PF13577"/>
    </source>
</evidence>
<feature type="domain" description="SnoaL-like" evidence="1">
    <location>
        <begin position="5"/>
        <end position="122"/>
    </location>
</feature>
<gene>
    <name evidence="2" type="ORF">Aau02nite_55320</name>
</gene>
<dbReference type="EMBL" id="BOQL01000044">
    <property type="protein sequence ID" value="GIM73295.1"/>
    <property type="molecule type" value="Genomic_DNA"/>
</dbReference>
<accession>A0A919SJV0</accession>
<protein>
    <recommendedName>
        <fullName evidence="1">SnoaL-like domain-containing protein</fullName>
    </recommendedName>
</protein>
<evidence type="ECO:0000313" key="2">
    <source>
        <dbReference type="EMBL" id="GIM73295.1"/>
    </source>
</evidence>
<dbReference type="Pfam" id="PF13577">
    <property type="entry name" value="SnoaL_4"/>
    <property type="match status" value="1"/>
</dbReference>
<organism evidence="2 3">
    <name type="scientific">Actinoplanes auranticolor</name>
    <dbReference type="NCBI Taxonomy" id="47988"/>
    <lineage>
        <taxon>Bacteria</taxon>
        <taxon>Bacillati</taxon>
        <taxon>Actinomycetota</taxon>
        <taxon>Actinomycetes</taxon>
        <taxon>Micromonosporales</taxon>
        <taxon>Micromonosporaceae</taxon>
        <taxon>Actinoplanes</taxon>
    </lineage>
</organism>